<proteinExistence type="predicted"/>
<reference evidence="1 2" key="1">
    <citation type="submission" date="2020-10" db="EMBL/GenBank/DDBJ databases">
        <title>Sequencing the genomes of 1000 actinobacteria strains.</title>
        <authorList>
            <person name="Klenk H.-P."/>
        </authorList>
    </citation>
    <scope>NUCLEOTIDE SEQUENCE [LARGE SCALE GENOMIC DNA]</scope>
    <source>
        <strain evidence="1 2">DSM 43748</strain>
    </source>
</reference>
<evidence type="ECO:0000313" key="1">
    <source>
        <dbReference type="EMBL" id="MBE1561268.1"/>
    </source>
</evidence>
<dbReference type="Proteomes" id="UP000661607">
    <property type="component" value="Unassembled WGS sequence"/>
</dbReference>
<comment type="caution">
    <text evidence="1">The sequence shown here is derived from an EMBL/GenBank/DDBJ whole genome shotgun (WGS) entry which is preliminary data.</text>
</comment>
<accession>A0ABR9KHY5</accession>
<keyword evidence="2" id="KW-1185">Reference proteome</keyword>
<evidence type="ECO:0000313" key="2">
    <source>
        <dbReference type="Proteomes" id="UP000661607"/>
    </source>
</evidence>
<sequence length="49" mass="5352">MGAAKIDFRDEASAAGLEIACDEVDGRLRARYPGIVQLFVDRTPSRRSA</sequence>
<evidence type="ECO:0008006" key="3">
    <source>
        <dbReference type="Google" id="ProtNLM"/>
    </source>
</evidence>
<gene>
    <name evidence="1" type="ORF">H4W81_004047</name>
</gene>
<organism evidence="1 2">
    <name type="scientific">Nonomuraea africana</name>
    <dbReference type="NCBI Taxonomy" id="46171"/>
    <lineage>
        <taxon>Bacteria</taxon>
        <taxon>Bacillati</taxon>
        <taxon>Actinomycetota</taxon>
        <taxon>Actinomycetes</taxon>
        <taxon>Streptosporangiales</taxon>
        <taxon>Streptosporangiaceae</taxon>
        <taxon>Nonomuraea</taxon>
    </lineage>
</organism>
<protein>
    <recommendedName>
        <fullName evidence="3">MoaD/ThiS family protein</fullName>
    </recommendedName>
</protein>
<name>A0ABR9KHY5_9ACTN</name>
<dbReference type="EMBL" id="JADBEF010000001">
    <property type="protein sequence ID" value="MBE1561268.1"/>
    <property type="molecule type" value="Genomic_DNA"/>
</dbReference>